<organism evidence="1 2">
    <name type="scientific">Thelohanellus kitauei</name>
    <name type="common">Myxosporean</name>
    <dbReference type="NCBI Taxonomy" id="669202"/>
    <lineage>
        <taxon>Eukaryota</taxon>
        <taxon>Metazoa</taxon>
        <taxon>Cnidaria</taxon>
        <taxon>Myxozoa</taxon>
        <taxon>Myxosporea</taxon>
        <taxon>Bivalvulida</taxon>
        <taxon>Platysporina</taxon>
        <taxon>Myxobolidae</taxon>
        <taxon>Thelohanellus</taxon>
    </lineage>
</organism>
<accession>A0A0C2MFD0</accession>
<dbReference type="OrthoDB" id="6277218at2759"/>
<proteinExistence type="predicted"/>
<keyword evidence="2" id="KW-1185">Reference proteome</keyword>
<dbReference type="Proteomes" id="UP000031668">
    <property type="component" value="Unassembled WGS sequence"/>
</dbReference>
<name>A0A0C2MFD0_THEKT</name>
<protein>
    <recommendedName>
        <fullName evidence="3">DDE-1 domain-containing protein</fullName>
    </recommendedName>
</protein>
<sequence length="380" mass="43307">MCENNKISVTGKGLSLTTHRGTASHEMIMNAAKAVIDEVHQIESEGMIGYLVSSRDNPVVNQETRGHKPRTSYRFQQMHFCNFFYILSAVMDRPDFEPCKIYNVNEIGVTTVRKSTKVISRKYIKKIEALKSGERGSLVILEWALFVFPRVKIYDHSIHDGPVGSIGVTRPSGWLMESRPTSERPVILLLDNHSHVCPLKRLTSACKVVYFFYNSHLTGHTYFNHLIGEFTGNSRSSTTLHQIQDAIEPWKEHAAQLLLTAISFPISQPTSVIKNDSYSIPECQTPVETELQTMQESQIRQVLNAAEVIYSDILSTSTAAVQGFSRESIRVFPKARPIVRRRSKNRKQIEIITTPHSARLWRRIVTKNKPSNHSRKEFKR</sequence>
<gene>
    <name evidence="1" type="ORF">RF11_15829</name>
</gene>
<comment type="caution">
    <text evidence="1">The sequence shown here is derived from an EMBL/GenBank/DDBJ whole genome shotgun (WGS) entry which is preliminary data.</text>
</comment>
<evidence type="ECO:0000313" key="1">
    <source>
        <dbReference type="EMBL" id="KII60441.1"/>
    </source>
</evidence>
<dbReference type="AlphaFoldDB" id="A0A0C2MFD0"/>
<evidence type="ECO:0000313" key="2">
    <source>
        <dbReference type="Proteomes" id="UP000031668"/>
    </source>
</evidence>
<evidence type="ECO:0008006" key="3">
    <source>
        <dbReference type="Google" id="ProtNLM"/>
    </source>
</evidence>
<reference evidence="1 2" key="1">
    <citation type="journal article" date="2014" name="Genome Biol. Evol.">
        <title>The genome of the myxosporean Thelohanellus kitauei shows adaptations to nutrient acquisition within its fish host.</title>
        <authorList>
            <person name="Yang Y."/>
            <person name="Xiong J."/>
            <person name="Zhou Z."/>
            <person name="Huo F."/>
            <person name="Miao W."/>
            <person name="Ran C."/>
            <person name="Liu Y."/>
            <person name="Zhang J."/>
            <person name="Feng J."/>
            <person name="Wang M."/>
            <person name="Wang M."/>
            <person name="Wang L."/>
            <person name="Yao B."/>
        </authorList>
    </citation>
    <scope>NUCLEOTIDE SEQUENCE [LARGE SCALE GENOMIC DNA]</scope>
    <source>
        <strain evidence="1">Wuqing</strain>
    </source>
</reference>
<dbReference type="EMBL" id="JWZT01005619">
    <property type="protein sequence ID" value="KII60441.1"/>
    <property type="molecule type" value="Genomic_DNA"/>
</dbReference>